<reference evidence="4" key="4">
    <citation type="journal article" date="2008" name="Nucleic Acids Res.">
        <title>The rice annotation project database (RAP-DB): 2008 update.</title>
        <authorList>
            <consortium name="The rice annotation project (RAP)"/>
        </authorList>
    </citation>
    <scope>GENOME REANNOTATION</scope>
    <source>
        <strain evidence="4">cv. Nipponbare</strain>
    </source>
</reference>
<evidence type="ECO:0000256" key="1">
    <source>
        <dbReference type="SAM" id="MobiDB-lite"/>
    </source>
</evidence>
<reference evidence="4" key="3">
    <citation type="journal article" date="2005" name="Nature">
        <title>The map-based sequence of the rice genome.</title>
        <authorList>
            <consortium name="International rice genome sequencing project (IRGSP)"/>
            <person name="Matsumoto T."/>
            <person name="Wu J."/>
            <person name="Kanamori H."/>
            <person name="Katayose Y."/>
            <person name="Fujisawa M."/>
            <person name="Namiki N."/>
            <person name="Mizuno H."/>
            <person name="Yamamoto K."/>
            <person name="Antonio B.A."/>
            <person name="Baba T."/>
            <person name="Sakata K."/>
            <person name="Nagamura Y."/>
            <person name="Aoki H."/>
            <person name="Arikawa K."/>
            <person name="Arita K."/>
            <person name="Bito T."/>
            <person name="Chiden Y."/>
            <person name="Fujitsuka N."/>
            <person name="Fukunaka R."/>
            <person name="Hamada M."/>
            <person name="Harada C."/>
            <person name="Hayashi A."/>
            <person name="Hijishita S."/>
            <person name="Honda M."/>
            <person name="Hosokawa S."/>
            <person name="Ichikawa Y."/>
            <person name="Idonuma A."/>
            <person name="Iijima M."/>
            <person name="Ikeda M."/>
            <person name="Ikeno M."/>
            <person name="Ito K."/>
            <person name="Ito S."/>
            <person name="Ito T."/>
            <person name="Ito Y."/>
            <person name="Ito Y."/>
            <person name="Iwabuchi A."/>
            <person name="Kamiya K."/>
            <person name="Karasawa W."/>
            <person name="Kurita K."/>
            <person name="Katagiri S."/>
            <person name="Kikuta A."/>
            <person name="Kobayashi H."/>
            <person name="Kobayashi N."/>
            <person name="Machita K."/>
            <person name="Maehara T."/>
            <person name="Masukawa M."/>
            <person name="Mizubayashi T."/>
            <person name="Mukai Y."/>
            <person name="Nagasaki H."/>
            <person name="Nagata Y."/>
            <person name="Naito S."/>
            <person name="Nakashima M."/>
            <person name="Nakama Y."/>
            <person name="Nakamichi Y."/>
            <person name="Nakamura M."/>
            <person name="Meguro A."/>
            <person name="Negishi M."/>
            <person name="Ohta I."/>
            <person name="Ohta T."/>
            <person name="Okamoto M."/>
            <person name="Ono N."/>
            <person name="Saji S."/>
            <person name="Sakaguchi M."/>
            <person name="Sakai K."/>
            <person name="Shibata M."/>
            <person name="Shimokawa T."/>
            <person name="Song J."/>
            <person name="Takazaki Y."/>
            <person name="Terasawa K."/>
            <person name="Tsugane M."/>
            <person name="Tsuji K."/>
            <person name="Ueda S."/>
            <person name="Waki K."/>
            <person name="Yamagata H."/>
            <person name="Yamamoto M."/>
            <person name="Yamamoto S."/>
            <person name="Yamane H."/>
            <person name="Yoshiki S."/>
            <person name="Yoshihara R."/>
            <person name="Yukawa K."/>
            <person name="Zhong H."/>
            <person name="Yano M."/>
            <person name="Yuan Q."/>
            <person name="Ouyang S."/>
            <person name="Liu J."/>
            <person name="Jones K.M."/>
            <person name="Gansberger K."/>
            <person name="Moffat K."/>
            <person name="Hill J."/>
            <person name="Bera J."/>
            <person name="Fadrosh D."/>
            <person name="Jin S."/>
            <person name="Johri S."/>
            <person name="Kim M."/>
            <person name="Overton L."/>
            <person name="Reardon M."/>
            <person name="Tsitrin T."/>
            <person name="Vuong H."/>
            <person name="Weaver B."/>
            <person name="Ciecko A."/>
            <person name="Tallon L."/>
            <person name="Jackson J."/>
            <person name="Pai G."/>
            <person name="Aken S.V."/>
            <person name="Utterback T."/>
            <person name="Reidmuller S."/>
            <person name="Feldblyum T."/>
            <person name="Hsiao J."/>
            <person name="Zismann V."/>
            <person name="Iobst S."/>
            <person name="de Vazeille A.R."/>
            <person name="Buell C.R."/>
            <person name="Ying K."/>
            <person name="Li Y."/>
            <person name="Lu T."/>
            <person name="Huang Y."/>
            <person name="Zhao Q."/>
            <person name="Feng Q."/>
            <person name="Zhang L."/>
            <person name="Zhu J."/>
            <person name="Weng Q."/>
            <person name="Mu J."/>
            <person name="Lu Y."/>
            <person name="Fan D."/>
            <person name="Liu Y."/>
            <person name="Guan J."/>
            <person name="Zhang Y."/>
            <person name="Yu S."/>
            <person name="Liu X."/>
            <person name="Zhang Y."/>
            <person name="Hong G."/>
            <person name="Han B."/>
            <person name="Choisne N."/>
            <person name="Demange N."/>
            <person name="Orjeda G."/>
            <person name="Samain S."/>
            <person name="Cattolico L."/>
            <person name="Pelletier E."/>
            <person name="Couloux A."/>
            <person name="Segurens B."/>
            <person name="Wincker P."/>
            <person name="D'Hont A."/>
            <person name="Scarpelli C."/>
            <person name="Weissenbach J."/>
            <person name="Salanoubat M."/>
            <person name="Quetier F."/>
            <person name="Yu Y."/>
            <person name="Kim H.R."/>
            <person name="Rambo T."/>
            <person name="Currie J."/>
            <person name="Collura K."/>
            <person name="Luo M."/>
            <person name="Yang T."/>
            <person name="Ammiraju J.S.S."/>
            <person name="Engler F."/>
            <person name="Soderlund C."/>
            <person name="Wing R.A."/>
            <person name="Palmer L.E."/>
            <person name="de la Bastide M."/>
            <person name="Spiegel L."/>
            <person name="Nascimento L."/>
            <person name="Zutavern T."/>
            <person name="O'Shaughnessy A."/>
            <person name="Dike S."/>
            <person name="Dedhia N."/>
            <person name="Preston R."/>
            <person name="Balija V."/>
            <person name="McCombie W.R."/>
            <person name="Chow T."/>
            <person name="Chen H."/>
            <person name="Chung M."/>
            <person name="Chen C."/>
            <person name="Shaw J."/>
            <person name="Wu H."/>
            <person name="Hsiao K."/>
            <person name="Chao Y."/>
            <person name="Chu M."/>
            <person name="Cheng C."/>
            <person name="Hour A."/>
            <person name="Lee P."/>
            <person name="Lin S."/>
            <person name="Lin Y."/>
            <person name="Liou J."/>
            <person name="Liu S."/>
            <person name="Hsing Y."/>
            <person name="Raghuvanshi S."/>
            <person name="Mohanty A."/>
            <person name="Bharti A.K."/>
            <person name="Gaur A."/>
            <person name="Gupta V."/>
            <person name="Kumar D."/>
            <person name="Ravi V."/>
            <person name="Vij S."/>
            <person name="Kapur A."/>
            <person name="Khurana P."/>
            <person name="Khurana P."/>
            <person name="Khurana J.P."/>
            <person name="Tyagi A.K."/>
            <person name="Gaikwad K."/>
            <person name="Singh A."/>
            <person name="Dalal V."/>
            <person name="Srivastava S."/>
            <person name="Dixit A."/>
            <person name="Pal A.K."/>
            <person name="Ghazi I.A."/>
            <person name="Yadav M."/>
            <person name="Pandit A."/>
            <person name="Bhargava A."/>
            <person name="Sureshbabu K."/>
            <person name="Batra K."/>
            <person name="Sharma T.R."/>
            <person name="Mohapatra T."/>
            <person name="Singh N.K."/>
            <person name="Messing J."/>
            <person name="Nelson A.B."/>
            <person name="Fuks G."/>
            <person name="Kavchok S."/>
            <person name="Keizer G."/>
            <person name="Linton E."/>
            <person name="Llaca V."/>
            <person name="Song R."/>
            <person name="Tanyolac B."/>
            <person name="Young S."/>
            <person name="Ho-Il K."/>
            <person name="Hahn J.H."/>
            <person name="Sangsakoo G."/>
            <person name="Vanavichit A."/>
            <person name="de Mattos Luiz.A.T."/>
            <person name="Zimmer P.D."/>
            <person name="Malone G."/>
            <person name="Dellagostin O."/>
            <person name="de Oliveira A.C."/>
            <person name="Bevan M."/>
            <person name="Bancroft I."/>
            <person name="Minx P."/>
            <person name="Cordum H."/>
            <person name="Wilson R."/>
            <person name="Cheng Z."/>
            <person name="Jin W."/>
            <person name="Jiang J."/>
            <person name="Leong S.A."/>
            <person name="Iwama H."/>
            <person name="Gojobori T."/>
            <person name="Itoh T."/>
            <person name="Niimura Y."/>
            <person name="Fujii Y."/>
            <person name="Habara T."/>
            <person name="Sakai H."/>
            <person name="Sato Y."/>
            <person name="Wilson G."/>
            <person name="Kumar K."/>
            <person name="McCouch S."/>
            <person name="Juretic N."/>
            <person name="Hoen D."/>
            <person name="Wright S."/>
            <person name="Bruskiewich R."/>
            <person name="Bureau T."/>
            <person name="Miyao A."/>
            <person name="Hirochika H."/>
            <person name="Nishikawa T."/>
            <person name="Kadowaki K."/>
            <person name="Sugiura M."/>
            <person name="Burr B."/>
            <person name="Sasaki T."/>
        </authorList>
    </citation>
    <scope>NUCLEOTIDE SEQUENCE [LARGE SCALE GENOMIC DNA]</scope>
    <source>
        <strain evidence="4">cv. Nipponbare</strain>
    </source>
</reference>
<feature type="region of interest" description="Disordered" evidence="1">
    <location>
        <begin position="61"/>
        <end position="101"/>
    </location>
</feature>
<dbReference type="Proteomes" id="UP000000763">
    <property type="component" value="Chromosome 6"/>
</dbReference>
<reference evidence="3" key="2">
    <citation type="submission" date="2001-11" db="EMBL/GenBank/DDBJ databases">
        <title>Oryza sativa nipponbare(GA3) genomic DNA, chromosome 6, BAC clone:OJ1663_H12.</title>
        <authorList>
            <person name="Sasaki T."/>
            <person name="Matsumoto T."/>
            <person name="Yamamoto K."/>
        </authorList>
    </citation>
    <scope>NUCLEOTIDE SEQUENCE</scope>
</reference>
<gene>
    <name evidence="3" type="ORF">OJ1663_H12.1</name>
    <name evidence="2" type="ORF">P0655A07.34</name>
</gene>
<organism evidence="3 4">
    <name type="scientific">Oryza sativa subsp. japonica</name>
    <name type="common">Rice</name>
    <dbReference type="NCBI Taxonomy" id="39947"/>
    <lineage>
        <taxon>Eukaryota</taxon>
        <taxon>Viridiplantae</taxon>
        <taxon>Streptophyta</taxon>
        <taxon>Embryophyta</taxon>
        <taxon>Tracheophyta</taxon>
        <taxon>Spermatophyta</taxon>
        <taxon>Magnoliopsida</taxon>
        <taxon>Liliopsida</taxon>
        <taxon>Poales</taxon>
        <taxon>Poaceae</taxon>
        <taxon>BOP clade</taxon>
        <taxon>Oryzoideae</taxon>
        <taxon>Oryzeae</taxon>
        <taxon>Oryzinae</taxon>
        <taxon>Oryza</taxon>
        <taxon>Oryza sativa</taxon>
    </lineage>
</organism>
<sequence>MGLRARPIYFSRAVGPRPTHRRDRDMCVVFAAGETARGGDGGGGGVRTMPELKTARCGATAWPGLISSSPPPMRSTSTRDSPFAAAGERNDSGGDWPEVRF</sequence>
<dbReference type="AlphaFoldDB" id="Q5Z7Z0"/>
<accession>Q5Z7Z0</accession>
<name>Q5Z7Z0_ORYSJ</name>
<evidence type="ECO:0000313" key="4">
    <source>
        <dbReference type="Proteomes" id="UP000000763"/>
    </source>
</evidence>
<evidence type="ECO:0000313" key="2">
    <source>
        <dbReference type="EMBL" id="BAD53649.1"/>
    </source>
</evidence>
<proteinExistence type="predicted"/>
<feature type="compositionally biased region" description="Basic and acidic residues" evidence="1">
    <location>
        <begin position="88"/>
        <end position="101"/>
    </location>
</feature>
<protein>
    <submittedName>
        <fullName evidence="3">Uncharacterized protein</fullName>
    </submittedName>
</protein>
<reference evidence="2" key="1">
    <citation type="submission" date="2001-05" db="EMBL/GenBank/DDBJ databases">
        <title>Oryza sativa nipponbare(GA3) genomic DNA, chromosome 6, PAC clone:P0655A07.</title>
        <authorList>
            <person name="Sasaki T."/>
            <person name="Matsumoto T."/>
            <person name="Yamamoto K."/>
        </authorList>
    </citation>
    <scope>NUCLEOTIDE SEQUENCE</scope>
</reference>
<evidence type="ECO:0000313" key="3">
    <source>
        <dbReference type="EMBL" id="BAD54050.1"/>
    </source>
</evidence>
<dbReference type="EMBL" id="AP004329">
    <property type="protein sequence ID" value="BAD54050.1"/>
    <property type="molecule type" value="Genomic_DNA"/>
</dbReference>
<dbReference type="EMBL" id="AP003634">
    <property type="protein sequence ID" value="BAD53649.1"/>
    <property type="molecule type" value="Genomic_DNA"/>
</dbReference>